<accession>A0A0F9TFT6</accession>
<dbReference type="AlphaFoldDB" id="A0A0F9TFT6"/>
<feature type="non-terminal residue" evidence="2">
    <location>
        <position position="151"/>
    </location>
</feature>
<gene>
    <name evidence="2" type="ORF">LCGC14_0735030</name>
</gene>
<reference evidence="2" key="1">
    <citation type="journal article" date="2015" name="Nature">
        <title>Complex archaea that bridge the gap between prokaryotes and eukaryotes.</title>
        <authorList>
            <person name="Spang A."/>
            <person name="Saw J.H."/>
            <person name="Jorgensen S.L."/>
            <person name="Zaremba-Niedzwiedzka K."/>
            <person name="Martijn J."/>
            <person name="Lind A.E."/>
            <person name="van Eijk R."/>
            <person name="Schleper C."/>
            <person name="Guy L."/>
            <person name="Ettema T.J."/>
        </authorList>
    </citation>
    <scope>NUCLEOTIDE SEQUENCE</scope>
</reference>
<evidence type="ECO:0000313" key="2">
    <source>
        <dbReference type="EMBL" id="KKN40293.1"/>
    </source>
</evidence>
<proteinExistence type="predicted"/>
<sequence>MAAEQQVEMDQRQQQLALQQGFAPEANDLDVHVKQAAAFRSGSTNRPYQDVLEEERLDEGSRRAVRFQKSVEGLSPLQLSEFGVMAAGLQKEGLQASEYQRILETVRAGQPLDTFSSEQIEKANRIYRATEGEDLTTGEAPVPDVDSVIAA</sequence>
<name>A0A0F9TFT6_9ZZZZ</name>
<comment type="caution">
    <text evidence="2">The sequence shown here is derived from an EMBL/GenBank/DDBJ whole genome shotgun (WGS) entry which is preliminary data.</text>
</comment>
<dbReference type="EMBL" id="LAZR01001713">
    <property type="protein sequence ID" value="KKN40293.1"/>
    <property type="molecule type" value="Genomic_DNA"/>
</dbReference>
<protein>
    <submittedName>
        <fullName evidence="2">Uncharacterized protein</fullName>
    </submittedName>
</protein>
<feature type="region of interest" description="Disordered" evidence="1">
    <location>
        <begin position="131"/>
        <end position="151"/>
    </location>
</feature>
<evidence type="ECO:0000256" key="1">
    <source>
        <dbReference type="SAM" id="MobiDB-lite"/>
    </source>
</evidence>
<organism evidence="2">
    <name type="scientific">marine sediment metagenome</name>
    <dbReference type="NCBI Taxonomy" id="412755"/>
    <lineage>
        <taxon>unclassified sequences</taxon>
        <taxon>metagenomes</taxon>
        <taxon>ecological metagenomes</taxon>
    </lineage>
</organism>